<feature type="region of interest" description="Disordered" evidence="1">
    <location>
        <begin position="1"/>
        <end position="76"/>
    </location>
</feature>
<evidence type="ECO:0000313" key="3">
    <source>
        <dbReference type="Proteomes" id="UP001176941"/>
    </source>
</evidence>
<accession>A0ABN8ZIE2</accession>
<dbReference type="Proteomes" id="UP001176941">
    <property type="component" value="Chromosome 34"/>
</dbReference>
<name>A0ABN8ZIE2_RANTA</name>
<feature type="compositionally biased region" description="Basic residues" evidence="1">
    <location>
        <begin position="60"/>
        <end position="69"/>
    </location>
</feature>
<keyword evidence="3" id="KW-1185">Reference proteome</keyword>
<organism evidence="2 3">
    <name type="scientific">Rangifer tarandus platyrhynchus</name>
    <name type="common">Svalbard reindeer</name>
    <dbReference type="NCBI Taxonomy" id="3082113"/>
    <lineage>
        <taxon>Eukaryota</taxon>
        <taxon>Metazoa</taxon>
        <taxon>Chordata</taxon>
        <taxon>Craniata</taxon>
        <taxon>Vertebrata</taxon>
        <taxon>Euteleostomi</taxon>
        <taxon>Mammalia</taxon>
        <taxon>Eutheria</taxon>
        <taxon>Laurasiatheria</taxon>
        <taxon>Artiodactyla</taxon>
        <taxon>Ruminantia</taxon>
        <taxon>Pecora</taxon>
        <taxon>Cervidae</taxon>
        <taxon>Odocoileinae</taxon>
        <taxon>Rangifer</taxon>
    </lineage>
</organism>
<evidence type="ECO:0000256" key="1">
    <source>
        <dbReference type="SAM" id="MobiDB-lite"/>
    </source>
</evidence>
<gene>
    <name evidence="2" type="ORF">MRATA1EN1_LOCUS22501</name>
</gene>
<feature type="compositionally biased region" description="Low complexity" evidence="1">
    <location>
        <begin position="49"/>
        <end position="59"/>
    </location>
</feature>
<protein>
    <submittedName>
        <fullName evidence="2">Uncharacterized protein</fullName>
    </submittedName>
</protein>
<sequence>MTTGRRPRWTKKESLSRVPPPRHRLTPGEGGAPGGLQWPRAPASPAPAPRASARLPAVRRTLRRSRLPRKTSSLAA</sequence>
<evidence type="ECO:0000313" key="2">
    <source>
        <dbReference type="EMBL" id="CAI9173539.1"/>
    </source>
</evidence>
<dbReference type="EMBL" id="OX460345">
    <property type="protein sequence ID" value="CAI9173539.1"/>
    <property type="molecule type" value="Genomic_DNA"/>
</dbReference>
<reference evidence="2" key="1">
    <citation type="submission" date="2023-04" db="EMBL/GenBank/DDBJ databases">
        <authorList>
            <consortium name="ELIXIR-Norway"/>
        </authorList>
    </citation>
    <scope>NUCLEOTIDE SEQUENCE [LARGE SCALE GENOMIC DNA]</scope>
</reference>
<proteinExistence type="predicted"/>